<gene>
    <name evidence="2" type="ORF">D9V34_11900</name>
</gene>
<evidence type="ECO:0000256" key="1">
    <source>
        <dbReference type="SAM" id="Phobius"/>
    </source>
</evidence>
<protein>
    <submittedName>
        <fullName evidence="2">Uncharacterized protein</fullName>
    </submittedName>
</protein>
<dbReference type="RefSeq" id="WP_121689023.1">
    <property type="nucleotide sequence ID" value="NZ_RCUY01000010.1"/>
</dbReference>
<accession>A0A3L7AM17</accession>
<keyword evidence="3" id="KW-1185">Reference proteome</keyword>
<keyword evidence="1" id="KW-0472">Membrane</keyword>
<feature type="transmembrane region" description="Helical" evidence="1">
    <location>
        <begin position="12"/>
        <end position="34"/>
    </location>
</feature>
<keyword evidence="1" id="KW-0812">Transmembrane</keyword>
<dbReference type="Proteomes" id="UP000269438">
    <property type="component" value="Unassembled WGS sequence"/>
</dbReference>
<dbReference type="AlphaFoldDB" id="A0A3L7AM17"/>
<proteinExistence type="predicted"/>
<dbReference type="OrthoDB" id="5102148at2"/>
<name>A0A3L7AM17_9MICO</name>
<comment type="caution">
    <text evidence="2">The sequence shown here is derived from an EMBL/GenBank/DDBJ whole genome shotgun (WGS) entry which is preliminary data.</text>
</comment>
<sequence length="362" mass="37573">MATRRSIGKSVLLWVGAGAWVVLPFGLIAAIVLWSGQVRFTEPVETWTPVETGQANTDTPMDLALGWEQGPVLRAPAWSGLITAVRPQVTSIGPGDVVVTIDGIDRLAARTPGPFWRAIGPETTAGSDIGWLNTLLGDLGLARGTGNTFSASTARGITQLAKKIGAEGETFDPSWVVHLAEPRITVGAPAFSVGQPAPAAGEALFAPRPRITAALLTGEGLAPIAPGPQGGEKTELPVLDQERIIRMPVPADAVLKLGTTELPLTEARDAITPEGLIALTETATAGEPMVRTMVSQTVQTSGWRIPAAAVFQVGANSCVLTKSGPVAVQVGAGEGGSVVVTGELDDADRVLLSVPAERRECR</sequence>
<keyword evidence="1" id="KW-1133">Transmembrane helix</keyword>
<evidence type="ECO:0000313" key="3">
    <source>
        <dbReference type="Proteomes" id="UP000269438"/>
    </source>
</evidence>
<organism evidence="2 3">
    <name type="scientific">Mycetocola lacteus</name>
    <dbReference type="NCBI Taxonomy" id="76637"/>
    <lineage>
        <taxon>Bacteria</taxon>
        <taxon>Bacillati</taxon>
        <taxon>Actinomycetota</taxon>
        <taxon>Actinomycetes</taxon>
        <taxon>Micrococcales</taxon>
        <taxon>Microbacteriaceae</taxon>
        <taxon>Mycetocola</taxon>
    </lineage>
</organism>
<reference evidence="2 3" key="1">
    <citation type="submission" date="2018-10" db="EMBL/GenBank/DDBJ databases">
        <authorList>
            <person name="Li J."/>
        </authorList>
    </citation>
    <scope>NUCLEOTIDE SEQUENCE [LARGE SCALE GENOMIC DNA]</scope>
    <source>
        <strain evidence="2 3">JCM 11654</strain>
    </source>
</reference>
<evidence type="ECO:0000313" key="2">
    <source>
        <dbReference type="EMBL" id="RLP81327.1"/>
    </source>
</evidence>
<dbReference type="EMBL" id="RCUY01000010">
    <property type="protein sequence ID" value="RLP81327.1"/>
    <property type="molecule type" value="Genomic_DNA"/>
</dbReference>